<dbReference type="GO" id="GO:0016787">
    <property type="term" value="F:hydrolase activity"/>
    <property type="evidence" value="ECO:0007669"/>
    <property type="project" value="UniProtKB-KW"/>
</dbReference>
<dbReference type="RefSeq" id="WP_279244642.1">
    <property type="nucleotide sequence ID" value="NZ_SHNN01000001.1"/>
</dbReference>
<dbReference type="SUPFAM" id="SSF53474">
    <property type="entry name" value="alpha/beta-Hydrolases"/>
    <property type="match status" value="1"/>
</dbReference>
<accession>A0ABT3TED0</accession>
<dbReference type="EMBL" id="SHNN01000001">
    <property type="protein sequence ID" value="MCX2980668.1"/>
    <property type="molecule type" value="Genomic_DNA"/>
</dbReference>
<dbReference type="Pfam" id="PF00561">
    <property type="entry name" value="Abhydrolase_1"/>
    <property type="match status" value="1"/>
</dbReference>
<dbReference type="PRINTS" id="PR00412">
    <property type="entry name" value="EPOXHYDRLASE"/>
</dbReference>
<protein>
    <submittedName>
        <fullName evidence="3">Alpha/beta hydrolase</fullName>
    </submittedName>
</protein>
<proteinExistence type="predicted"/>
<evidence type="ECO:0000259" key="2">
    <source>
        <dbReference type="Pfam" id="PF00561"/>
    </source>
</evidence>
<sequence length="311" mass="35030">MSTFPPPTFIETNGVSLEVFQAGSGKPIVMCHGFPEHAYSWRHQIDPLVEAGYHVIVPSQRGYGNSTAPEAVVDYDIVQLTADLAGLLDHYGYDDALFVGHDWGAIVVWNMALLHPQRVAGVINLSVPFMPRGTMDWISLWEQFLGPDFYMVHFNRQPGVADAVFDANTENFLRNMYRTRHWLEAPPELGEGMALLNVATADSMPGDLLMSEEDLQVFVTAFEHSGFTGGINWYRNLSRNWQLLEAAPEQVLCPALMIHGDHDMVPPLENLAEFVPQVEVVSLECGHWIMQEEPQKTTDLIKQWLLQHYPA</sequence>
<feature type="domain" description="AB hydrolase-1" evidence="2">
    <location>
        <begin position="26"/>
        <end position="294"/>
    </location>
</feature>
<comment type="caution">
    <text evidence="3">The sequence shown here is derived from an EMBL/GenBank/DDBJ whole genome shotgun (WGS) entry which is preliminary data.</text>
</comment>
<keyword evidence="1 3" id="KW-0378">Hydrolase</keyword>
<dbReference type="Proteomes" id="UP001143362">
    <property type="component" value="Unassembled WGS sequence"/>
</dbReference>
<dbReference type="PANTHER" id="PTHR43329">
    <property type="entry name" value="EPOXIDE HYDROLASE"/>
    <property type="match status" value="1"/>
</dbReference>
<dbReference type="InterPro" id="IPR000073">
    <property type="entry name" value="AB_hydrolase_1"/>
</dbReference>
<gene>
    <name evidence="3" type="ORF">EYC98_07230</name>
</gene>
<dbReference type="Gene3D" id="3.40.50.1820">
    <property type="entry name" value="alpha/beta hydrolase"/>
    <property type="match status" value="1"/>
</dbReference>
<organism evidence="3 4">
    <name type="scientific">Candidatus Litorirhabdus singularis</name>
    <dbReference type="NCBI Taxonomy" id="2518993"/>
    <lineage>
        <taxon>Bacteria</taxon>
        <taxon>Pseudomonadati</taxon>
        <taxon>Pseudomonadota</taxon>
        <taxon>Gammaproteobacteria</taxon>
        <taxon>Cellvibrionales</taxon>
        <taxon>Halieaceae</taxon>
        <taxon>Candidatus Litorirhabdus</taxon>
    </lineage>
</organism>
<evidence type="ECO:0000256" key="1">
    <source>
        <dbReference type="ARBA" id="ARBA00022801"/>
    </source>
</evidence>
<dbReference type="InterPro" id="IPR029058">
    <property type="entry name" value="AB_hydrolase_fold"/>
</dbReference>
<name>A0ABT3TED0_9GAMM</name>
<dbReference type="InterPro" id="IPR000639">
    <property type="entry name" value="Epox_hydrolase-like"/>
</dbReference>
<reference evidence="3" key="1">
    <citation type="submission" date="2019-02" db="EMBL/GenBank/DDBJ databases">
        <authorList>
            <person name="Li S.-H."/>
        </authorList>
    </citation>
    <scope>NUCLEOTIDE SEQUENCE</scope>
    <source>
        <strain evidence="3">IMCC14734</strain>
    </source>
</reference>
<evidence type="ECO:0000313" key="3">
    <source>
        <dbReference type="EMBL" id="MCX2980668.1"/>
    </source>
</evidence>
<evidence type="ECO:0000313" key="4">
    <source>
        <dbReference type="Proteomes" id="UP001143362"/>
    </source>
</evidence>
<keyword evidence="4" id="KW-1185">Reference proteome</keyword>